<sequence>MEKMLAGRKGVKENFGSRRLRLTALNFSLNSNLLDGLIALVTGAGFWNSLSSVTSSSVQVQKA</sequence>
<dbReference type="Proteomes" id="UP000823674">
    <property type="component" value="Chromosome A03"/>
</dbReference>
<protein>
    <submittedName>
        <fullName evidence="1">Uncharacterized protein</fullName>
    </submittedName>
</protein>
<name>A0ABQ7N013_BRACM</name>
<dbReference type="EMBL" id="JADBGQ010000003">
    <property type="protein sequence ID" value="KAG5403390.1"/>
    <property type="molecule type" value="Genomic_DNA"/>
</dbReference>
<evidence type="ECO:0000313" key="1">
    <source>
        <dbReference type="EMBL" id="KAG5403390.1"/>
    </source>
</evidence>
<evidence type="ECO:0000313" key="2">
    <source>
        <dbReference type="Proteomes" id="UP000823674"/>
    </source>
</evidence>
<gene>
    <name evidence="1" type="primary">A03g501290.1_BraROA</name>
    <name evidence="1" type="ORF">IGI04_009509</name>
</gene>
<accession>A0ABQ7N013</accession>
<reference evidence="1 2" key="1">
    <citation type="submission" date="2021-03" db="EMBL/GenBank/DDBJ databases">
        <authorList>
            <person name="King G.J."/>
            <person name="Bancroft I."/>
            <person name="Baten A."/>
            <person name="Bloomfield J."/>
            <person name="Borpatragohain P."/>
            <person name="He Z."/>
            <person name="Irish N."/>
            <person name="Irwin J."/>
            <person name="Liu K."/>
            <person name="Mauleon R.P."/>
            <person name="Moore J."/>
            <person name="Morris R."/>
            <person name="Ostergaard L."/>
            <person name="Wang B."/>
            <person name="Wells R."/>
        </authorList>
    </citation>
    <scope>NUCLEOTIDE SEQUENCE [LARGE SCALE GENOMIC DNA]</scope>
    <source>
        <strain evidence="1">R-o-18</strain>
        <tissue evidence="1">Leaf</tissue>
    </source>
</reference>
<organism evidence="1 2">
    <name type="scientific">Brassica rapa subsp. trilocularis</name>
    <dbReference type="NCBI Taxonomy" id="1813537"/>
    <lineage>
        <taxon>Eukaryota</taxon>
        <taxon>Viridiplantae</taxon>
        <taxon>Streptophyta</taxon>
        <taxon>Embryophyta</taxon>
        <taxon>Tracheophyta</taxon>
        <taxon>Spermatophyta</taxon>
        <taxon>Magnoliopsida</taxon>
        <taxon>eudicotyledons</taxon>
        <taxon>Gunneridae</taxon>
        <taxon>Pentapetalae</taxon>
        <taxon>rosids</taxon>
        <taxon>malvids</taxon>
        <taxon>Brassicales</taxon>
        <taxon>Brassicaceae</taxon>
        <taxon>Brassiceae</taxon>
        <taxon>Brassica</taxon>
    </lineage>
</organism>
<keyword evidence="2" id="KW-1185">Reference proteome</keyword>
<proteinExistence type="predicted"/>
<comment type="caution">
    <text evidence="1">The sequence shown here is derived from an EMBL/GenBank/DDBJ whole genome shotgun (WGS) entry which is preliminary data.</text>
</comment>